<evidence type="ECO:0000256" key="9">
    <source>
        <dbReference type="ARBA" id="ARBA00022748"/>
    </source>
</evidence>
<dbReference type="InterPro" id="IPR007078">
    <property type="entry name" value="Haem_export_protD_CcmD"/>
</dbReference>
<name>A0ABW8JU78_9GAMM</name>
<keyword evidence="11 12" id="KW-0472">Membrane</keyword>
<keyword evidence="9 12" id="KW-0201">Cytochrome c-type biogenesis</keyword>
<dbReference type="Pfam" id="PF04995">
    <property type="entry name" value="CcmD"/>
    <property type="match status" value="1"/>
</dbReference>
<evidence type="ECO:0000256" key="11">
    <source>
        <dbReference type="ARBA" id="ARBA00023136"/>
    </source>
</evidence>
<keyword evidence="14" id="KW-1185">Reference proteome</keyword>
<protein>
    <recommendedName>
        <fullName evidence="4 12">Heme exporter protein D</fullName>
    </recommendedName>
</protein>
<evidence type="ECO:0000256" key="10">
    <source>
        <dbReference type="ARBA" id="ARBA00022989"/>
    </source>
</evidence>
<dbReference type="PANTHER" id="PTHR37531">
    <property type="entry name" value="HEME EXPORTER PROTEIN D"/>
    <property type="match status" value="1"/>
</dbReference>
<dbReference type="PANTHER" id="PTHR37531:SF1">
    <property type="entry name" value="HEME EXPORTER PROTEIN D"/>
    <property type="match status" value="1"/>
</dbReference>
<dbReference type="Proteomes" id="UP001620460">
    <property type="component" value="Unassembled WGS sequence"/>
</dbReference>
<evidence type="ECO:0000256" key="12">
    <source>
        <dbReference type="RuleBase" id="RU363101"/>
    </source>
</evidence>
<evidence type="ECO:0000256" key="2">
    <source>
        <dbReference type="ARBA" id="ARBA00004377"/>
    </source>
</evidence>
<reference evidence="13 14" key="1">
    <citation type="submission" date="2020-10" db="EMBL/GenBank/DDBJ databases">
        <title>Phylogeny of dyella-like bacteria.</title>
        <authorList>
            <person name="Fu J."/>
        </authorList>
    </citation>
    <scope>NUCLEOTIDE SEQUENCE [LARGE SCALE GENOMIC DNA]</scope>
    <source>
        <strain evidence="13 14">Gsoil3046</strain>
    </source>
</reference>
<keyword evidence="6 12" id="KW-1003">Cell membrane</keyword>
<evidence type="ECO:0000256" key="5">
    <source>
        <dbReference type="ARBA" id="ARBA00022448"/>
    </source>
</evidence>
<gene>
    <name evidence="13" type="primary">ccmD</name>
    <name evidence="13" type="ORF">ISP17_11865</name>
</gene>
<evidence type="ECO:0000313" key="13">
    <source>
        <dbReference type="EMBL" id="MFK2904662.1"/>
    </source>
</evidence>
<comment type="subcellular location">
    <subcellularLocation>
        <location evidence="2 12">Cell inner membrane</location>
        <topology evidence="2 12">Single-pass membrane protein</topology>
    </subcellularLocation>
</comment>
<sequence>MSAFFAMGGYAVYVWPSYAVFLLVLLADALAPVLRRRRVLRELRTRLARQAARQSRDASPDA</sequence>
<dbReference type="NCBIfam" id="TIGR03141">
    <property type="entry name" value="cytochro_ccmD"/>
    <property type="match status" value="1"/>
</dbReference>
<proteinExistence type="inferred from homology"/>
<dbReference type="InterPro" id="IPR052075">
    <property type="entry name" value="Heme_exporter_D"/>
</dbReference>
<comment type="similarity">
    <text evidence="3 12">Belongs to the CcmD/CycX/HelD family.</text>
</comment>
<evidence type="ECO:0000256" key="6">
    <source>
        <dbReference type="ARBA" id="ARBA00022475"/>
    </source>
</evidence>
<keyword evidence="7 12" id="KW-0997">Cell inner membrane</keyword>
<comment type="function">
    <text evidence="1 12">Required for the export of heme to the periplasm for the biogenesis of c-type cytochromes.</text>
</comment>
<evidence type="ECO:0000256" key="4">
    <source>
        <dbReference type="ARBA" id="ARBA00016461"/>
    </source>
</evidence>
<evidence type="ECO:0000256" key="8">
    <source>
        <dbReference type="ARBA" id="ARBA00022692"/>
    </source>
</evidence>
<comment type="caution">
    <text evidence="13">The sequence shown here is derived from an EMBL/GenBank/DDBJ whole genome shotgun (WGS) entry which is preliminary data.</text>
</comment>
<keyword evidence="8 12" id="KW-0812">Transmembrane</keyword>
<keyword evidence="10 12" id="KW-1133">Transmembrane helix</keyword>
<dbReference type="EMBL" id="JADIKM010000003">
    <property type="protein sequence ID" value="MFK2904662.1"/>
    <property type="molecule type" value="Genomic_DNA"/>
</dbReference>
<accession>A0ABW8JU78</accession>
<organism evidence="13 14">
    <name type="scientific">Dyella ginsengisoli</name>
    <dbReference type="NCBI Taxonomy" id="363848"/>
    <lineage>
        <taxon>Bacteria</taxon>
        <taxon>Pseudomonadati</taxon>
        <taxon>Pseudomonadota</taxon>
        <taxon>Gammaproteobacteria</taxon>
        <taxon>Lysobacterales</taxon>
        <taxon>Rhodanobacteraceae</taxon>
        <taxon>Dyella</taxon>
    </lineage>
</organism>
<dbReference type="RefSeq" id="WP_404633397.1">
    <property type="nucleotide sequence ID" value="NZ_JADIKM010000003.1"/>
</dbReference>
<evidence type="ECO:0000313" key="14">
    <source>
        <dbReference type="Proteomes" id="UP001620460"/>
    </source>
</evidence>
<evidence type="ECO:0000256" key="3">
    <source>
        <dbReference type="ARBA" id="ARBA00008741"/>
    </source>
</evidence>
<evidence type="ECO:0000256" key="1">
    <source>
        <dbReference type="ARBA" id="ARBA00002442"/>
    </source>
</evidence>
<feature type="transmembrane region" description="Helical" evidence="12">
    <location>
        <begin position="12"/>
        <end position="34"/>
    </location>
</feature>
<keyword evidence="5 12" id="KW-0813">Transport</keyword>
<evidence type="ECO:0000256" key="7">
    <source>
        <dbReference type="ARBA" id="ARBA00022519"/>
    </source>
</evidence>